<dbReference type="RefSeq" id="WP_039606506.1">
    <property type="nucleotide sequence ID" value="NZ_FMUP01000002.1"/>
</dbReference>
<evidence type="ECO:0000313" key="3">
    <source>
        <dbReference type="Proteomes" id="UP000030980"/>
    </source>
</evidence>
<gene>
    <name evidence="2" type="ORF">PT85_09320</name>
</gene>
<feature type="transmembrane region" description="Helical" evidence="1">
    <location>
        <begin position="255"/>
        <end position="277"/>
    </location>
</feature>
<dbReference type="InterPro" id="IPR031347">
    <property type="entry name" value="AmpE"/>
</dbReference>
<evidence type="ECO:0000313" key="2">
    <source>
        <dbReference type="EMBL" id="KHO64405.1"/>
    </source>
</evidence>
<dbReference type="EMBL" id="JTAK01000004">
    <property type="protein sequence ID" value="KHO64405.1"/>
    <property type="molecule type" value="Genomic_DNA"/>
</dbReference>
<protein>
    <submittedName>
        <fullName evidence="2">Membrane protein</fullName>
    </submittedName>
</protein>
<feature type="transmembrane region" description="Helical" evidence="1">
    <location>
        <begin position="71"/>
        <end position="89"/>
    </location>
</feature>
<dbReference type="InterPro" id="IPR052966">
    <property type="entry name" value="Beta-lactamase_Reg"/>
</dbReference>
<feature type="transmembrane region" description="Helical" evidence="1">
    <location>
        <begin position="43"/>
        <end position="66"/>
    </location>
</feature>
<dbReference type="PANTHER" id="PTHR38684">
    <property type="entry name" value="PROTEIN AMPE"/>
    <property type="match status" value="1"/>
</dbReference>
<dbReference type="GO" id="GO:0005886">
    <property type="term" value="C:plasma membrane"/>
    <property type="evidence" value="ECO:0007669"/>
    <property type="project" value="TreeGrafter"/>
</dbReference>
<keyword evidence="3" id="KW-1185">Reference proteome</keyword>
<keyword evidence="1" id="KW-0472">Membrane</keyword>
<dbReference type="Proteomes" id="UP000030980">
    <property type="component" value="Unassembled WGS sequence"/>
</dbReference>
<name>A0A0B3BP53_9PSED</name>
<dbReference type="AlphaFoldDB" id="A0A0B3BP53"/>
<organism evidence="2 3">
    <name type="scientific">Pseudomonas flexibilis</name>
    <dbReference type="NCBI Taxonomy" id="706570"/>
    <lineage>
        <taxon>Bacteria</taxon>
        <taxon>Pseudomonadati</taxon>
        <taxon>Pseudomonadota</taxon>
        <taxon>Gammaproteobacteria</taxon>
        <taxon>Pseudomonadales</taxon>
        <taxon>Pseudomonadaceae</taxon>
        <taxon>Pseudomonas</taxon>
    </lineage>
</organism>
<evidence type="ECO:0000256" key="1">
    <source>
        <dbReference type="SAM" id="Phobius"/>
    </source>
</evidence>
<sequence length="278" mass="31128">MNFIVLLLVLWIEKFSGWRRRVQQDGPWLRLLSRVERRPGLAQHPWLLLLALLLPPLLVLAVLLWLLQPVVYGWLALPVHLLVLLYSLGRSDVQAALGAFRDAWRREELETASLAAERDLQVRAEGPDELLPAVQERLGWQAHETFFAVIFWYALLGPLAALAYRLLALIEAQASAQVLRELAGQLRHALDWLPARALAASMGLVGNFVAVNRVLLPELLNWHLPAERLVGAALRAAGECQGAPRGEAGAESLDALWQLLVRTAVLWYAVFALWILLV</sequence>
<reference evidence="2 3" key="1">
    <citation type="submission" date="2014-11" db="EMBL/GenBank/DDBJ databases">
        <title>Genome sequence of Pseudomonas tuomuerensis JCM 14085.</title>
        <authorList>
            <person name="Shin S.-K."/>
            <person name="Yi H."/>
        </authorList>
    </citation>
    <scope>NUCLEOTIDE SEQUENCE [LARGE SCALE GENOMIC DNA]</scope>
    <source>
        <strain evidence="2 3">JCM 14085</strain>
    </source>
</reference>
<dbReference type="OrthoDB" id="9811967at2"/>
<accession>A0A0B3BP53</accession>
<dbReference type="GO" id="GO:0046677">
    <property type="term" value="P:response to antibiotic"/>
    <property type="evidence" value="ECO:0007669"/>
    <property type="project" value="TreeGrafter"/>
</dbReference>
<keyword evidence="1" id="KW-0812">Transmembrane</keyword>
<feature type="transmembrane region" description="Helical" evidence="1">
    <location>
        <begin position="146"/>
        <end position="168"/>
    </location>
</feature>
<keyword evidence="1" id="KW-1133">Transmembrane helix</keyword>
<dbReference type="PANTHER" id="PTHR38684:SF1">
    <property type="entry name" value="PROTEIN AMPE"/>
    <property type="match status" value="1"/>
</dbReference>
<dbReference type="Pfam" id="PF17113">
    <property type="entry name" value="AmpE"/>
    <property type="match status" value="1"/>
</dbReference>
<proteinExistence type="predicted"/>
<dbReference type="STRING" id="706570.PT85_09320"/>
<comment type="caution">
    <text evidence="2">The sequence shown here is derived from an EMBL/GenBank/DDBJ whole genome shotgun (WGS) entry which is preliminary data.</text>
</comment>